<evidence type="ECO:0000259" key="3">
    <source>
        <dbReference type="Pfam" id="PF07883"/>
    </source>
</evidence>
<dbReference type="Gene3D" id="2.60.120.10">
    <property type="entry name" value="Jelly Rolls"/>
    <property type="match status" value="1"/>
</dbReference>
<dbReference type="InterPro" id="IPR047263">
    <property type="entry name" value="HNL-like_cupin"/>
</dbReference>
<dbReference type="PANTHER" id="PTHR43698:SF1">
    <property type="entry name" value="BLL4564 PROTEIN"/>
    <property type="match status" value="1"/>
</dbReference>
<evidence type="ECO:0000256" key="2">
    <source>
        <dbReference type="SAM" id="SignalP"/>
    </source>
</evidence>
<reference evidence="4 5" key="1">
    <citation type="submission" date="2014-02" db="EMBL/GenBank/DDBJ databases">
        <title>Whole genome shotgun sequence of Rhodococcus wratislaviensis NBRC 100605.</title>
        <authorList>
            <person name="Hosoyama A."/>
            <person name="Tsuchikane K."/>
            <person name="Yoshida I."/>
            <person name="Ohji S."/>
            <person name="Ichikawa N."/>
            <person name="Yamazoe A."/>
            <person name="Fujita N."/>
        </authorList>
    </citation>
    <scope>NUCLEOTIDE SEQUENCE [LARGE SCALE GENOMIC DNA]</scope>
    <source>
        <strain evidence="4 5">NBRC 100605</strain>
    </source>
</reference>
<dbReference type="InterPro" id="IPR011051">
    <property type="entry name" value="RmlC_Cupin_sf"/>
</dbReference>
<proteinExistence type="predicted"/>
<dbReference type="Proteomes" id="UP000019491">
    <property type="component" value="Unassembled WGS sequence"/>
</dbReference>
<organism evidence="4 5">
    <name type="scientific">Rhodococcus wratislaviensis NBRC 100605</name>
    <dbReference type="NCBI Taxonomy" id="1219028"/>
    <lineage>
        <taxon>Bacteria</taxon>
        <taxon>Bacillati</taxon>
        <taxon>Actinomycetota</taxon>
        <taxon>Actinomycetes</taxon>
        <taxon>Mycobacteriales</taxon>
        <taxon>Nocardiaceae</taxon>
        <taxon>Rhodococcus</taxon>
    </lineage>
</organism>
<dbReference type="CDD" id="cd02233">
    <property type="entry name" value="cupin_HNL-like"/>
    <property type="match status" value="1"/>
</dbReference>
<protein>
    <recommendedName>
        <fullName evidence="3">Cupin type-2 domain-containing protein</fullName>
    </recommendedName>
</protein>
<evidence type="ECO:0000313" key="4">
    <source>
        <dbReference type="EMBL" id="GAF44269.1"/>
    </source>
</evidence>
<dbReference type="EMBL" id="BAWF01000012">
    <property type="protein sequence ID" value="GAF44269.1"/>
    <property type="molecule type" value="Genomic_DNA"/>
</dbReference>
<gene>
    <name evidence="4" type="ORF">RW1_012_00880</name>
</gene>
<feature type="domain" description="Cupin type-2" evidence="3">
    <location>
        <begin position="72"/>
        <end position="131"/>
    </location>
</feature>
<evidence type="ECO:0000256" key="1">
    <source>
        <dbReference type="SAM" id="MobiDB-lite"/>
    </source>
</evidence>
<dbReference type="RefSeq" id="WP_081792295.1">
    <property type="nucleotide sequence ID" value="NZ_BAWF01000012.1"/>
</dbReference>
<accession>X0PNM7</accession>
<dbReference type="InterPro" id="IPR013096">
    <property type="entry name" value="Cupin_2"/>
</dbReference>
<sequence length="162" mass="16951">MRLSAKAALLSTSAVLGAVIIAAPAHAESPQIGVSPEISRPAAPGSPGNFTGQVQSRSLFGATDHLEASGGEVSFEPHARTAWHTHPAGQTLIVTEGTGWVQEWGGPKQVMTVGDVVTIPPDVKHWHGATAVDAMTHIAVAEAVDGSRVTWMEQVGPEQYYL</sequence>
<feature type="region of interest" description="Disordered" evidence="1">
    <location>
        <begin position="32"/>
        <end position="52"/>
    </location>
</feature>
<keyword evidence="2" id="KW-0732">Signal</keyword>
<dbReference type="SUPFAM" id="SSF51182">
    <property type="entry name" value="RmlC-like cupins"/>
    <property type="match status" value="1"/>
</dbReference>
<keyword evidence="5" id="KW-1185">Reference proteome</keyword>
<dbReference type="Pfam" id="PF07883">
    <property type="entry name" value="Cupin_2"/>
    <property type="match status" value="1"/>
</dbReference>
<dbReference type="AlphaFoldDB" id="X0PNM7"/>
<feature type="chain" id="PRO_5004946598" description="Cupin type-2 domain-containing protein" evidence="2">
    <location>
        <begin position="28"/>
        <end position="162"/>
    </location>
</feature>
<name>X0PNM7_RHOWR</name>
<dbReference type="OrthoDB" id="9802489at2"/>
<feature type="signal peptide" evidence="2">
    <location>
        <begin position="1"/>
        <end position="27"/>
    </location>
</feature>
<comment type="caution">
    <text evidence="4">The sequence shown here is derived from an EMBL/GenBank/DDBJ whole genome shotgun (WGS) entry which is preliminary data.</text>
</comment>
<dbReference type="PANTHER" id="PTHR43698">
    <property type="entry name" value="RIBD C-TERMINAL DOMAIN CONTAINING PROTEIN"/>
    <property type="match status" value="1"/>
</dbReference>
<dbReference type="InterPro" id="IPR014710">
    <property type="entry name" value="RmlC-like_jellyroll"/>
</dbReference>
<evidence type="ECO:0000313" key="5">
    <source>
        <dbReference type="Proteomes" id="UP000019491"/>
    </source>
</evidence>